<dbReference type="PATRIC" id="fig|1434115.4.peg.1507"/>
<sequence length="51" mass="6344">MQERKFKNMDFTGTWHIYEMELWDEDYFNMDVQAYITIEQDNMGHFQFGLV</sequence>
<dbReference type="HOGENOM" id="CLU_3094131_0_0_2"/>
<reference evidence="1 2" key="1">
    <citation type="submission" date="2014-07" db="EMBL/GenBank/DDBJ databases">
        <title>Methanogenic archaea and the global carbon cycle.</title>
        <authorList>
            <person name="Henriksen J.R."/>
            <person name="Luke J."/>
            <person name="Reinhart S."/>
            <person name="Benedict M.N."/>
            <person name="Youngblut N.D."/>
            <person name="Metcalf M.E."/>
            <person name="Whitaker R.J."/>
            <person name="Metcalf W.W."/>
        </authorList>
    </citation>
    <scope>NUCLEOTIDE SEQUENCE [LARGE SCALE GENOMIC DNA]</scope>
    <source>
        <strain evidence="1 2">SarPi</strain>
    </source>
</reference>
<evidence type="ECO:0000313" key="2">
    <source>
        <dbReference type="Proteomes" id="UP000033116"/>
    </source>
</evidence>
<evidence type="ECO:0000313" key="1">
    <source>
        <dbReference type="EMBL" id="AKB61181.1"/>
    </source>
</evidence>
<accession>A0A0E3LS55</accession>
<name>A0A0E3LS55_METMZ</name>
<dbReference type="AlphaFoldDB" id="A0A0E3LS55"/>
<protein>
    <submittedName>
        <fullName evidence="1">Uncharacterized protein</fullName>
    </submittedName>
</protein>
<gene>
    <name evidence="1" type="ORF">MSMAP_1196</name>
</gene>
<organism evidence="1 2">
    <name type="scientific">Methanosarcina mazei SarPi</name>
    <dbReference type="NCBI Taxonomy" id="1434115"/>
    <lineage>
        <taxon>Archaea</taxon>
        <taxon>Methanobacteriati</taxon>
        <taxon>Methanobacteriota</taxon>
        <taxon>Stenosarchaea group</taxon>
        <taxon>Methanomicrobia</taxon>
        <taxon>Methanosarcinales</taxon>
        <taxon>Methanosarcinaceae</taxon>
        <taxon>Methanosarcina</taxon>
    </lineage>
</organism>
<dbReference type="Proteomes" id="UP000033116">
    <property type="component" value="Chromosome"/>
</dbReference>
<dbReference type="EMBL" id="CP009511">
    <property type="protein sequence ID" value="AKB61181.1"/>
    <property type="molecule type" value="Genomic_DNA"/>
</dbReference>
<proteinExistence type="predicted"/>